<evidence type="ECO:0000256" key="5">
    <source>
        <dbReference type="ARBA" id="ARBA00023288"/>
    </source>
</evidence>
<comment type="subcellular location">
    <subcellularLocation>
        <location evidence="6">Cell outer membrane</location>
        <topology evidence="6">Lipid-anchor</topology>
    </subcellularLocation>
</comment>
<dbReference type="PROSITE" id="PS51257">
    <property type="entry name" value="PROKAR_LIPOPROTEIN"/>
    <property type="match status" value="1"/>
</dbReference>
<keyword evidence="4 6" id="KW-0998">Cell outer membrane</keyword>
<evidence type="ECO:0000313" key="8">
    <source>
        <dbReference type="Proteomes" id="UP001177597"/>
    </source>
</evidence>
<evidence type="ECO:0000313" key="7">
    <source>
        <dbReference type="EMBL" id="WGL95948.1"/>
    </source>
</evidence>
<comment type="function">
    <text evidence="6">Together with LptD, is involved in the assembly of lipopolysaccharide (LPS) at the surface of the outer membrane. Required for the proper assembly of LptD. Binds LPS and may serve as the LPS recognition site at the outer membrane.</text>
</comment>
<dbReference type="HAMAP" id="MF_01186">
    <property type="entry name" value="LPS_assembly_LptE"/>
    <property type="match status" value="1"/>
</dbReference>
<comment type="subunit">
    <text evidence="6">Component of the lipopolysaccharide transport and assembly complex. Interacts with LptD.</text>
</comment>
<sequence length="183" mass="20516">MRYLITLFLSLAVLITAGCGFRLQGTTQVPEELKTLRLSSGDPYGPLARAIRQQLRLNNVNLIDKNLQNVPILKIVGSSENTKTVSIYQDGKSAEKQLNFWVSAQIILPNGAVYPIKTRVERTFFDNPLETLAKDAENELVKQEMREQAARQLIRKLLIVHSSIKNEPAQSVAVEKARAENSE</sequence>
<keyword evidence="3 6" id="KW-0564">Palmitate</keyword>
<dbReference type="Pfam" id="PF04390">
    <property type="entry name" value="LptE"/>
    <property type="match status" value="1"/>
</dbReference>
<dbReference type="Proteomes" id="UP001177597">
    <property type="component" value="Chromosome"/>
</dbReference>
<keyword evidence="5 6" id="KW-0449">Lipoprotein</keyword>
<dbReference type="GO" id="GO:0043165">
    <property type="term" value="P:Gram-negative-bacterium-type cell outer membrane assembly"/>
    <property type="evidence" value="ECO:0007669"/>
    <property type="project" value="UniProtKB-UniRule"/>
</dbReference>
<dbReference type="AlphaFoldDB" id="A0AA95GGL0"/>
<evidence type="ECO:0000256" key="6">
    <source>
        <dbReference type="HAMAP-Rule" id="MF_01186"/>
    </source>
</evidence>
<evidence type="ECO:0000256" key="1">
    <source>
        <dbReference type="ARBA" id="ARBA00022729"/>
    </source>
</evidence>
<evidence type="ECO:0000256" key="3">
    <source>
        <dbReference type="ARBA" id="ARBA00023139"/>
    </source>
</evidence>
<organism evidence="7 8">
    <name type="scientific">Arsenophonus nasoniae</name>
    <name type="common">son-killer infecting Nasonia vitripennis</name>
    <dbReference type="NCBI Taxonomy" id="638"/>
    <lineage>
        <taxon>Bacteria</taxon>
        <taxon>Pseudomonadati</taxon>
        <taxon>Pseudomonadota</taxon>
        <taxon>Gammaproteobacteria</taxon>
        <taxon>Enterobacterales</taxon>
        <taxon>Morganellaceae</taxon>
        <taxon>Arsenophonus</taxon>
    </lineage>
</organism>
<dbReference type="GO" id="GO:0001530">
    <property type="term" value="F:lipopolysaccharide binding"/>
    <property type="evidence" value="ECO:0007669"/>
    <property type="project" value="TreeGrafter"/>
</dbReference>
<reference evidence="7" key="1">
    <citation type="submission" date="2023-04" db="EMBL/GenBank/DDBJ databases">
        <title>Genome dynamics across the evolutionary transition to endosymbiosis.</title>
        <authorList>
            <person name="Siozios S."/>
            <person name="Nadal-Jimenez P."/>
            <person name="Azagi T."/>
            <person name="Sprong H."/>
            <person name="Frost C.L."/>
            <person name="Parratt S.R."/>
            <person name="Taylor G."/>
            <person name="Brettell L."/>
            <person name="Lew K.C."/>
            <person name="Croft L."/>
            <person name="King K.C."/>
            <person name="Brockhurst M.A."/>
            <person name="Hypsa V."/>
            <person name="Novakova E."/>
            <person name="Darby A.C."/>
            <person name="Hurst G.D.D."/>
        </authorList>
    </citation>
    <scope>NUCLEOTIDE SEQUENCE</scope>
    <source>
        <strain evidence="7">AIh</strain>
    </source>
</reference>
<name>A0AA95GGL0_9GAMM</name>
<dbReference type="PANTHER" id="PTHR38098:SF1">
    <property type="entry name" value="LPS-ASSEMBLY LIPOPROTEIN LPTE"/>
    <property type="match status" value="1"/>
</dbReference>
<comment type="similarity">
    <text evidence="6">Belongs to the LptE lipoprotein family.</text>
</comment>
<keyword evidence="1 6" id="KW-0732">Signal</keyword>
<gene>
    <name evidence="6 7" type="primary">lptE</name>
    <name evidence="7" type="ORF">QE207_05020</name>
</gene>
<dbReference type="RefSeq" id="WP_280629655.1">
    <property type="nucleotide sequence ID" value="NZ_CP123498.1"/>
</dbReference>
<dbReference type="GO" id="GO:0015920">
    <property type="term" value="P:lipopolysaccharide transport"/>
    <property type="evidence" value="ECO:0007669"/>
    <property type="project" value="TreeGrafter"/>
</dbReference>
<keyword evidence="2 6" id="KW-0472">Membrane</keyword>
<evidence type="ECO:0000256" key="4">
    <source>
        <dbReference type="ARBA" id="ARBA00023237"/>
    </source>
</evidence>
<dbReference type="InterPro" id="IPR007485">
    <property type="entry name" value="LPS_assembly_LptE"/>
</dbReference>
<dbReference type="GO" id="GO:1990351">
    <property type="term" value="C:transporter complex"/>
    <property type="evidence" value="ECO:0007669"/>
    <property type="project" value="TreeGrafter"/>
</dbReference>
<evidence type="ECO:0000256" key="2">
    <source>
        <dbReference type="ARBA" id="ARBA00023136"/>
    </source>
</evidence>
<dbReference type="Gene3D" id="3.30.160.150">
    <property type="entry name" value="Lipoprotein like domain"/>
    <property type="match status" value="1"/>
</dbReference>
<dbReference type="PANTHER" id="PTHR38098">
    <property type="entry name" value="LPS-ASSEMBLY LIPOPROTEIN LPTE"/>
    <property type="match status" value="1"/>
</dbReference>
<protein>
    <recommendedName>
        <fullName evidence="6">LPS-assembly lipoprotein LptE</fullName>
    </recommendedName>
</protein>
<dbReference type="NCBIfam" id="NF008062">
    <property type="entry name" value="PRK10796.1"/>
    <property type="match status" value="1"/>
</dbReference>
<dbReference type="GO" id="GO:0009279">
    <property type="term" value="C:cell outer membrane"/>
    <property type="evidence" value="ECO:0007669"/>
    <property type="project" value="UniProtKB-SubCell"/>
</dbReference>
<dbReference type="EMBL" id="CP123498">
    <property type="protein sequence ID" value="WGL95948.1"/>
    <property type="molecule type" value="Genomic_DNA"/>
</dbReference>
<proteinExistence type="inferred from homology"/>
<accession>A0AA95GGL0</accession>